<dbReference type="EMBL" id="ADTU01025501">
    <property type="status" value="NOT_ANNOTATED_CDS"/>
    <property type="molecule type" value="Genomic_DNA"/>
</dbReference>
<name>A0A158NT44_ATTCE</name>
<protein>
    <recommendedName>
        <fullName evidence="2">PBZ-type domain-containing protein</fullName>
    </recommendedName>
</protein>
<dbReference type="CDD" id="cd22671">
    <property type="entry name" value="FHA_APTX-like"/>
    <property type="match status" value="1"/>
</dbReference>
<dbReference type="InterPro" id="IPR019406">
    <property type="entry name" value="APLF_PBZ"/>
</dbReference>
<dbReference type="InterPro" id="IPR008984">
    <property type="entry name" value="SMAD_FHA_dom_sf"/>
</dbReference>
<feature type="compositionally biased region" description="Polar residues" evidence="1">
    <location>
        <begin position="185"/>
        <end position="204"/>
    </location>
</feature>
<feature type="domain" description="PBZ-type" evidence="2">
    <location>
        <begin position="279"/>
        <end position="304"/>
    </location>
</feature>
<keyword evidence="4" id="KW-1185">Reference proteome</keyword>
<proteinExistence type="predicted"/>
<evidence type="ECO:0000313" key="4">
    <source>
        <dbReference type="Proteomes" id="UP000005205"/>
    </source>
</evidence>
<feature type="compositionally biased region" description="Acidic residues" evidence="1">
    <location>
        <begin position="381"/>
        <end position="397"/>
    </location>
</feature>
<dbReference type="GO" id="GO:0008408">
    <property type="term" value="F:3'-5' exonuclease activity"/>
    <property type="evidence" value="ECO:0007669"/>
    <property type="project" value="InterPro"/>
</dbReference>
<organism evidence="3 4">
    <name type="scientific">Atta cephalotes</name>
    <name type="common">Leafcutter ant</name>
    <dbReference type="NCBI Taxonomy" id="12957"/>
    <lineage>
        <taxon>Eukaryota</taxon>
        <taxon>Metazoa</taxon>
        <taxon>Ecdysozoa</taxon>
        <taxon>Arthropoda</taxon>
        <taxon>Hexapoda</taxon>
        <taxon>Insecta</taxon>
        <taxon>Pterygota</taxon>
        <taxon>Neoptera</taxon>
        <taxon>Endopterygota</taxon>
        <taxon>Hymenoptera</taxon>
        <taxon>Apocrita</taxon>
        <taxon>Aculeata</taxon>
        <taxon>Formicoidea</taxon>
        <taxon>Formicidae</taxon>
        <taxon>Myrmicinae</taxon>
        <taxon>Atta</taxon>
    </lineage>
</organism>
<dbReference type="EnsemblMetazoa" id="XM_012205312.1">
    <property type="protein sequence ID" value="XP_012060702.1"/>
    <property type="gene ID" value="LOC105623942"/>
</dbReference>
<dbReference type="GO" id="GO:0035861">
    <property type="term" value="C:site of double-strand break"/>
    <property type="evidence" value="ECO:0007669"/>
    <property type="project" value="TreeGrafter"/>
</dbReference>
<feature type="region of interest" description="Disordered" evidence="1">
    <location>
        <begin position="255"/>
        <end position="275"/>
    </location>
</feature>
<dbReference type="STRING" id="12957.A0A158NT44"/>
<evidence type="ECO:0000259" key="2">
    <source>
        <dbReference type="Pfam" id="PF10283"/>
    </source>
</evidence>
<dbReference type="Gene3D" id="2.60.200.20">
    <property type="match status" value="1"/>
</dbReference>
<accession>A0A158NT44</accession>
<dbReference type="eggNOG" id="ENOG502R7QZ">
    <property type="taxonomic scope" value="Eukaryota"/>
</dbReference>
<feature type="domain" description="PBZ-type" evidence="2">
    <location>
        <begin position="313"/>
        <end position="336"/>
    </location>
</feature>
<dbReference type="PANTHER" id="PTHR21315:SF2">
    <property type="entry name" value="APRATAXIN AND PNK-LIKE FACTOR"/>
    <property type="match status" value="1"/>
</dbReference>
<evidence type="ECO:0000256" key="1">
    <source>
        <dbReference type="SAM" id="MobiDB-lite"/>
    </source>
</evidence>
<feature type="compositionally biased region" description="Low complexity" evidence="1">
    <location>
        <begin position="354"/>
        <end position="365"/>
    </location>
</feature>
<sequence length="397" mass="44298">MTKKLQIVRVDNDLVQRANLLIGNNIIGRGAATGCNDGQVLKHAVTINLSPNDEMTITPVAPCYMKPAGCARWRSLKLGNSVPIKPGDVCSLLPDKCWFKIISTDTMQEGDQMLKRKIDEVDLNNEVDSKKACLLSSMEAAVSPGKTLNDVLQDKDLSNEDKDCPVNGNGEHRDEAAPVLQIDSTSVPEGNDMTATSSKMSIDSQDVIESPVDQENNRKRKIRNINLTNKAATNGESCKKVKWDIHVSDQIEEVPSNNSQSVAMPQDQASTSNFNRVSREKCRYGAQCYRKNPNHKNNYSHPDDLDYDEVDNREECPYGVKCYRKNPQHKAQFKHTFAPRRRRRAATPMHLVVVDTSETEASSAEESVDESDYEPSVYTESSDDWDDRSELEDGTTG</sequence>
<evidence type="ECO:0000313" key="3">
    <source>
        <dbReference type="EnsemblMetazoa" id="XP_012060702.1"/>
    </source>
</evidence>
<dbReference type="PANTHER" id="PTHR21315">
    <property type="entry name" value="APRATAXIN AND PNK-LIKE FACTOR-RELATED"/>
    <property type="match status" value="1"/>
</dbReference>
<dbReference type="AlphaFoldDB" id="A0A158NT44"/>
<dbReference type="InParanoid" id="A0A158NT44"/>
<dbReference type="GO" id="GO:0005634">
    <property type="term" value="C:nucleus"/>
    <property type="evidence" value="ECO:0007669"/>
    <property type="project" value="TreeGrafter"/>
</dbReference>
<reference evidence="3" key="2">
    <citation type="submission" date="2016-04" db="UniProtKB">
        <authorList>
            <consortium name="EnsemblMetazoa"/>
        </authorList>
    </citation>
    <scope>IDENTIFICATION</scope>
</reference>
<dbReference type="InterPro" id="IPR039253">
    <property type="entry name" value="APLF"/>
</dbReference>
<dbReference type="Proteomes" id="UP000005205">
    <property type="component" value="Unassembled WGS sequence"/>
</dbReference>
<dbReference type="OMA" id="SPNDEMT"/>
<dbReference type="Pfam" id="PF10283">
    <property type="entry name" value="zf-CCHH"/>
    <property type="match status" value="2"/>
</dbReference>
<reference evidence="4" key="1">
    <citation type="journal article" date="2011" name="PLoS Genet.">
        <title>The genome sequence of the leaf-cutter ant Atta cephalotes reveals insights into its obligate symbiotic lifestyle.</title>
        <authorList>
            <person name="Suen G."/>
            <person name="Teiling C."/>
            <person name="Li L."/>
            <person name="Holt C."/>
            <person name="Abouheif E."/>
            <person name="Bornberg-Bauer E."/>
            <person name="Bouffard P."/>
            <person name="Caldera E.J."/>
            <person name="Cash E."/>
            <person name="Cavanaugh A."/>
            <person name="Denas O."/>
            <person name="Elhaik E."/>
            <person name="Fave M.J."/>
            <person name="Gadau J."/>
            <person name="Gibson J.D."/>
            <person name="Graur D."/>
            <person name="Grubbs K.J."/>
            <person name="Hagen D.E."/>
            <person name="Harkins T.T."/>
            <person name="Helmkampf M."/>
            <person name="Hu H."/>
            <person name="Johnson B.R."/>
            <person name="Kim J."/>
            <person name="Marsh S.E."/>
            <person name="Moeller J.A."/>
            <person name="Munoz-Torres M.C."/>
            <person name="Murphy M.C."/>
            <person name="Naughton M.C."/>
            <person name="Nigam S."/>
            <person name="Overson R."/>
            <person name="Rajakumar R."/>
            <person name="Reese J.T."/>
            <person name="Scott J.J."/>
            <person name="Smith C.R."/>
            <person name="Tao S."/>
            <person name="Tsutsui N.D."/>
            <person name="Viljakainen L."/>
            <person name="Wissler L."/>
            <person name="Yandell M.D."/>
            <person name="Zimmer F."/>
            <person name="Taylor J."/>
            <person name="Slater S.C."/>
            <person name="Clifton S.W."/>
            <person name="Warren W.C."/>
            <person name="Elsik C.G."/>
            <person name="Smith C.D."/>
            <person name="Weinstock G.M."/>
            <person name="Gerardo N.M."/>
            <person name="Currie C.R."/>
        </authorList>
    </citation>
    <scope>NUCLEOTIDE SEQUENCE [LARGE SCALE GENOMIC DNA]</scope>
</reference>
<feature type="region of interest" description="Disordered" evidence="1">
    <location>
        <begin position="353"/>
        <end position="397"/>
    </location>
</feature>
<feature type="region of interest" description="Disordered" evidence="1">
    <location>
        <begin position="185"/>
        <end position="214"/>
    </location>
</feature>
<dbReference type="SUPFAM" id="SSF49879">
    <property type="entry name" value="SMAD/FHA domain"/>
    <property type="match status" value="1"/>
</dbReference>
<dbReference type="KEGG" id="acep:105623942"/>
<gene>
    <name evidence="3" type="primary">105623942</name>
</gene>
<dbReference type="GO" id="GO:0006302">
    <property type="term" value="P:double-strand break repair"/>
    <property type="evidence" value="ECO:0007669"/>
    <property type="project" value="InterPro"/>
</dbReference>
<dbReference type="GO" id="GO:0003906">
    <property type="term" value="F:DNA-(apurinic or apyrimidinic site) endonuclease activity"/>
    <property type="evidence" value="ECO:0007669"/>
    <property type="project" value="InterPro"/>
</dbReference>
<dbReference type="OrthoDB" id="10256774at2759"/>